<protein>
    <submittedName>
        <fullName evidence="1">Uncharacterized protein</fullName>
    </submittedName>
</protein>
<dbReference type="Proteomes" id="UP000198929">
    <property type="component" value="Unassembled WGS sequence"/>
</dbReference>
<name>A0A1H9VGZ5_9CORY</name>
<sequence length="82" mass="9123">MATFAVAITLVLRRSKQLIEAHDEKHLRAVHIRALPLNILVLTFRVPVAHLVKFVKIGVQRKALFQPPGPFGAACLHKLPLS</sequence>
<evidence type="ECO:0000313" key="1">
    <source>
        <dbReference type="EMBL" id="SES20922.1"/>
    </source>
</evidence>
<organism evidence="1 2">
    <name type="scientific">Corynebacterium cystitidis DSM 20524</name>
    <dbReference type="NCBI Taxonomy" id="1121357"/>
    <lineage>
        <taxon>Bacteria</taxon>
        <taxon>Bacillati</taxon>
        <taxon>Actinomycetota</taxon>
        <taxon>Actinomycetes</taxon>
        <taxon>Mycobacteriales</taxon>
        <taxon>Corynebacteriaceae</taxon>
        <taxon>Corynebacterium</taxon>
    </lineage>
</organism>
<dbReference type="AlphaFoldDB" id="A0A1H9VGZ5"/>
<dbReference type="EMBL" id="FOGQ01000012">
    <property type="protein sequence ID" value="SES20922.1"/>
    <property type="molecule type" value="Genomic_DNA"/>
</dbReference>
<evidence type="ECO:0000313" key="2">
    <source>
        <dbReference type="Proteomes" id="UP000198929"/>
    </source>
</evidence>
<proteinExistence type="predicted"/>
<reference evidence="2" key="1">
    <citation type="submission" date="2016-10" db="EMBL/GenBank/DDBJ databases">
        <authorList>
            <person name="Varghese N."/>
            <person name="Submissions S."/>
        </authorList>
    </citation>
    <scope>NUCLEOTIDE SEQUENCE [LARGE SCALE GENOMIC DNA]</scope>
    <source>
        <strain evidence="2">DSM 20524</strain>
    </source>
</reference>
<gene>
    <name evidence="1" type="ORF">SAMN05661109_02233</name>
</gene>
<accession>A0A1H9VGZ5</accession>
<keyword evidence="2" id="KW-1185">Reference proteome</keyword>